<dbReference type="PANTHER" id="PTHR43490:SF98">
    <property type="entry name" value="OS02G0640600 PROTEIN"/>
    <property type="match status" value="1"/>
</dbReference>
<sequence>MAEEIRGQATKYAVVTGANKGIGFEICRQLASQGVVVVLTARNETRGVEAVEKLKGLIGLAKENVVFQQLDVMDPSTIASLAEFIKIQFGRIDILVNNAGIGGVTADADALRPKQESTGEKIQEVIEQYLRDNKENTLQAKGWPSLMSAYILSKAAMNTYSRVMAKKYPSIQINCICPGFVKTDMTYNSGILSIEQGAESPVMLALQPDAGPSGFFFVRKKVSSSL</sequence>
<evidence type="ECO:0000256" key="3">
    <source>
        <dbReference type="ARBA" id="ARBA00023002"/>
    </source>
</evidence>
<dbReference type="PaxDb" id="4097-A0A1S3Z795"/>
<evidence type="ECO:0000256" key="2">
    <source>
        <dbReference type="ARBA" id="ARBA00022857"/>
    </source>
</evidence>
<dbReference type="PANTHER" id="PTHR43490">
    <property type="entry name" value="(+)-NEOMENTHOL DEHYDROGENASE"/>
    <property type="match status" value="1"/>
</dbReference>
<organism evidence="5">
    <name type="scientific">Nicotiana tabacum</name>
    <name type="common">Common tobacco</name>
    <dbReference type="NCBI Taxonomy" id="4097"/>
    <lineage>
        <taxon>Eukaryota</taxon>
        <taxon>Viridiplantae</taxon>
        <taxon>Streptophyta</taxon>
        <taxon>Embryophyta</taxon>
        <taxon>Tracheophyta</taxon>
        <taxon>Spermatophyta</taxon>
        <taxon>Magnoliopsida</taxon>
        <taxon>eudicotyledons</taxon>
        <taxon>Gunneridae</taxon>
        <taxon>Pentapetalae</taxon>
        <taxon>asterids</taxon>
        <taxon>lamiids</taxon>
        <taxon>Solanales</taxon>
        <taxon>Solanaceae</taxon>
        <taxon>Nicotianoideae</taxon>
        <taxon>Nicotianeae</taxon>
        <taxon>Nicotiana</taxon>
    </lineage>
</organism>
<dbReference type="GO" id="GO:0016491">
    <property type="term" value="F:oxidoreductase activity"/>
    <property type="evidence" value="ECO:0007669"/>
    <property type="project" value="UniProtKB-KW"/>
</dbReference>
<dbReference type="OrthoDB" id="1933717at2759"/>
<dbReference type="RefSeq" id="XP_016460345.1">
    <property type="nucleotide sequence ID" value="XM_016604859.1"/>
</dbReference>
<comment type="similarity">
    <text evidence="1 4">Belongs to the short-chain dehydrogenases/reductases (SDR) family.</text>
</comment>
<keyword evidence="3" id="KW-0560">Oxidoreductase</keyword>
<reference evidence="5" key="1">
    <citation type="submission" date="2025-08" db="UniProtKB">
        <authorList>
            <consortium name="RefSeq"/>
        </authorList>
    </citation>
    <scope>IDENTIFICATION</scope>
</reference>
<dbReference type="AlphaFoldDB" id="A0A1S3Z795"/>
<name>A0A1S3Z795_TOBAC</name>
<dbReference type="PRINTS" id="PR00080">
    <property type="entry name" value="SDRFAMILY"/>
</dbReference>
<keyword evidence="2" id="KW-0521">NADP</keyword>
<dbReference type="InterPro" id="IPR036291">
    <property type="entry name" value="NAD(P)-bd_dom_sf"/>
</dbReference>
<dbReference type="SUPFAM" id="SSF51735">
    <property type="entry name" value="NAD(P)-binding Rossmann-fold domains"/>
    <property type="match status" value="1"/>
</dbReference>
<protein>
    <submittedName>
        <fullName evidence="5">(+)-neomenthol dehydrogenase-like</fullName>
    </submittedName>
</protein>
<dbReference type="OMA" id="PQTCEMA"/>
<accession>A0A1S3Z795</accession>
<proteinExistence type="inferred from homology"/>
<dbReference type="SMR" id="A0A1S3Z795"/>
<dbReference type="KEGG" id="nta:107783835"/>
<evidence type="ECO:0000256" key="1">
    <source>
        <dbReference type="ARBA" id="ARBA00006484"/>
    </source>
</evidence>
<dbReference type="Pfam" id="PF00106">
    <property type="entry name" value="adh_short"/>
    <property type="match status" value="2"/>
</dbReference>
<dbReference type="Gene3D" id="3.40.50.720">
    <property type="entry name" value="NAD(P)-binding Rossmann-like Domain"/>
    <property type="match status" value="2"/>
</dbReference>
<evidence type="ECO:0000313" key="5">
    <source>
        <dbReference type="RefSeq" id="XP_016460345.1"/>
    </source>
</evidence>
<evidence type="ECO:0000256" key="4">
    <source>
        <dbReference type="RuleBase" id="RU000363"/>
    </source>
</evidence>
<dbReference type="PRINTS" id="PR00081">
    <property type="entry name" value="GDHRDH"/>
</dbReference>
<gene>
    <name evidence="5" type="primary">LOC107783835</name>
</gene>
<dbReference type="STRING" id="4097.A0A1S3Z795"/>
<dbReference type="InterPro" id="IPR002347">
    <property type="entry name" value="SDR_fam"/>
</dbReference>